<gene>
    <name evidence="7" type="ORF">BECKDK2373B_GA0170837_11104</name>
</gene>
<protein>
    <submittedName>
        <fullName evidence="7">Hemolysin activation/secretion protein</fullName>
    </submittedName>
</protein>
<sequence length="532" mass="58189">MQQLPRIPDQRDPIPIPTPTPTIPTQENPKPIVSKTESIKIIVNWLKISGAPEYSEAELIKIAGFTSGSELSLSDLRGMAKKIADYYRRNGFFAAQAYLPAQDIKDGVVIIAVIAGQYGKITVNNKTNLSDALAKDLLSGLNKNDPIKAEPLERSLLLLSDLPGVRIHSTLVPGEATGTSDLLVDIEQGQRFSGSIDGDNAGNRYTGAYRTGVTFNINNMAGHGDVASFRVLTSGAGLNYGRASYRMQFGKATVGAAYSYLQYHLGEEYEDLDAHGSQKIADVFGSYPLLRTRDNNLHALVGYEERIFQDKLDSVSSVADREAHVFKAGLYGDHRDNFIAGGADAYSLTLSSGVIDLKSQELRDSDAATAKTHGDYSKLTFYGNRQQKLNSTFSLYASVYGQWASKNLDPFEKMELGGMNAVRAYPEGEAYGDAGYVLTAEARMRLPKFSERIPGQTQLTTFIDTGTIISNTNRWAEGDNTRTLSGIGVGLDWMGINNFLVRGYYAHKLGSGEALSAPDKSGRFWLQTVKYF</sequence>
<dbReference type="EMBL" id="CAADEX010000110">
    <property type="protein sequence ID" value="VFJ62414.1"/>
    <property type="molecule type" value="Genomic_DNA"/>
</dbReference>
<keyword evidence="2" id="KW-0812">Transmembrane</keyword>
<accession>A0A450T6P8</accession>
<feature type="domain" description="Haemolysin activator HlyB C-terminal" evidence="5">
    <location>
        <begin position="178"/>
        <end position="491"/>
    </location>
</feature>
<evidence type="ECO:0000259" key="6">
    <source>
        <dbReference type="Pfam" id="PF08479"/>
    </source>
</evidence>
<proteinExistence type="predicted"/>
<evidence type="ECO:0000259" key="5">
    <source>
        <dbReference type="Pfam" id="PF03865"/>
    </source>
</evidence>
<evidence type="ECO:0000256" key="3">
    <source>
        <dbReference type="ARBA" id="ARBA00023237"/>
    </source>
</evidence>
<dbReference type="Gene3D" id="3.10.20.310">
    <property type="entry name" value="membrane protein fhac"/>
    <property type="match status" value="1"/>
</dbReference>
<dbReference type="InterPro" id="IPR005565">
    <property type="entry name" value="Hemolysn_activator_HlyB_C"/>
</dbReference>
<reference evidence="7" key="1">
    <citation type="submission" date="2019-02" db="EMBL/GenBank/DDBJ databases">
        <authorList>
            <person name="Gruber-Vodicka R. H."/>
            <person name="Seah K. B. B."/>
        </authorList>
    </citation>
    <scope>NUCLEOTIDE SEQUENCE</scope>
    <source>
        <strain evidence="7">BECK_DK47</strain>
    </source>
</reference>
<dbReference type="PANTHER" id="PTHR34597:SF1">
    <property type="entry name" value="HEME_HEMOPEXIN TRANSPORTER PROTEIN HUXB"/>
    <property type="match status" value="1"/>
</dbReference>
<name>A0A450T6P8_9GAMM</name>
<dbReference type="InterPro" id="IPR013686">
    <property type="entry name" value="Polypept-transport_assoc_ShlB"/>
</dbReference>
<feature type="domain" description="Polypeptide-transport-associated ShlB-type" evidence="6">
    <location>
        <begin position="46"/>
        <end position="116"/>
    </location>
</feature>
<evidence type="ECO:0000256" key="4">
    <source>
        <dbReference type="SAM" id="MobiDB-lite"/>
    </source>
</evidence>
<keyword evidence="1" id="KW-1134">Transmembrane beta strand</keyword>
<organism evidence="7">
    <name type="scientific">Candidatus Kentrum sp. DK</name>
    <dbReference type="NCBI Taxonomy" id="2126562"/>
    <lineage>
        <taxon>Bacteria</taxon>
        <taxon>Pseudomonadati</taxon>
        <taxon>Pseudomonadota</taxon>
        <taxon>Gammaproteobacteria</taxon>
        <taxon>Candidatus Kentrum</taxon>
    </lineage>
</organism>
<dbReference type="GO" id="GO:0098046">
    <property type="term" value="C:type V protein secretion system complex"/>
    <property type="evidence" value="ECO:0007669"/>
    <property type="project" value="TreeGrafter"/>
</dbReference>
<dbReference type="PANTHER" id="PTHR34597">
    <property type="entry name" value="SLR1661 PROTEIN"/>
    <property type="match status" value="1"/>
</dbReference>
<keyword evidence="1" id="KW-0472">Membrane</keyword>
<dbReference type="GO" id="GO:0046819">
    <property type="term" value="P:protein secretion by the type V secretion system"/>
    <property type="evidence" value="ECO:0007669"/>
    <property type="project" value="TreeGrafter"/>
</dbReference>
<dbReference type="Gene3D" id="2.40.160.50">
    <property type="entry name" value="membrane protein fhac: a member of the omp85/tpsb transporter family"/>
    <property type="match status" value="1"/>
</dbReference>
<dbReference type="Pfam" id="PF03865">
    <property type="entry name" value="ShlB"/>
    <property type="match status" value="1"/>
</dbReference>
<evidence type="ECO:0000313" key="7">
    <source>
        <dbReference type="EMBL" id="VFJ62414.1"/>
    </source>
</evidence>
<dbReference type="GO" id="GO:0008320">
    <property type="term" value="F:protein transmembrane transporter activity"/>
    <property type="evidence" value="ECO:0007669"/>
    <property type="project" value="TreeGrafter"/>
</dbReference>
<dbReference type="Pfam" id="PF08479">
    <property type="entry name" value="POTRA_2"/>
    <property type="match status" value="1"/>
</dbReference>
<dbReference type="AlphaFoldDB" id="A0A450T6P8"/>
<keyword evidence="3" id="KW-0998">Cell outer membrane</keyword>
<dbReference type="InterPro" id="IPR051544">
    <property type="entry name" value="TPS_OM_transporter"/>
</dbReference>
<evidence type="ECO:0000256" key="1">
    <source>
        <dbReference type="ARBA" id="ARBA00022452"/>
    </source>
</evidence>
<feature type="region of interest" description="Disordered" evidence="4">
    <location>
        <begin position="1"/>
        <end position="30"/>
    </location>
</feature>
<evidence type="ECO:0000256" key="2">
    <source>
        <dbReference type="ARBA" id="ARBA00022692"/>
    </source>
</evidence>